<dbReference type="RefSeq" id="WP_345469450.1">
    <property type="nucleotide sequence ID" value="NZ_CP125942.1"/>
</dbReference>
<keyword evidence="5" id="KW-1185">Reference proteome</keyword>
<dbReference type="GO" id="GO:0006631">
    <property type="term" value="P:fatty acid metabolic process"/>
    <property type="evidence" value="ECO:0007669"/>
    <property type="project" value="TreeGrafter"/>
</dbReference>
<evidence type="ECO:0000259" key="3">
    <source>
        <dbReference type="Pfam" id="PF00501"/>
    </source>
</evidence>
<dbReference type="InterPro" id="IPR020845">
    <property type="entry name" value="AMP-binding_CS"/>
</dbReference>
<dbReference type="Gene3D" id="3.30.300.30">
    <property type="match status" value="1"/>
</dbReference>
<sequence>MNFWDALTSWAERLPNKSAVVSLTGELTYAQLAGRAQHLAHTLRELPEQRVGILANDPITMAVGFHGAALAGKTLVILDPSWPEALLHTMVSTLKCAHIMTDFSAADLQKIPATVFTISEGADNAPWVAQELPEDRELLIICTSGTTSRPKAIIRTARSWQCSVEVGAPILKATEASITLSPGPISHGLGLYSLVESIHTGGTFVGSGRWSTQGAKNLLGRLRCNRVVTVPTILDRLFSDMELQQLASIRWVISGGESLSPRIVAQLQTLPSYESCVEHFGSSEHSLIAYSHRDTNEQLSDGFSGQLFPTVSVHLHEVDPVTGIGTAYVDSPFNAIGYDPQTAPSIARCNASTSTLDQARQISDQQIAFIRREDGMLNLHGNNIHPAEIIAVFSTLNMTEVKIHRDTESDKPRLIAYVRSPVIDGELLREKLFEQLPVFKIPHEVVSLNSWPQGFSGKASITTLSDDAPEILKRIQIR</sequence>
<dbReference type="PANTHER" id="PTHR43201">
    <property type="entry name" value="ACYL-COA SYNTHETASE"/>
    <property type="match status" value="1"/>
</dbReference>
<name>A0AAU6W9G3_9MICC</name>
<evidence type="ECO:0000256" key="1">
    <source>
        <dbReference type="ARBA" id="ARBA00006432"/>
    </source>
</evidence>
<gene>
    <name evidence="4" type="ORF">QMQ05_09265</name>
</gene>
<feature type="domain" description="AMP-dependent synthetase/ligase" evidence="3">
    <location>
        <begin position="9"/>
        <end position="338"/>
    </location>
</feature>
<dbReference type="Gene3D" id="3.40.50.12780">
    <property type="entry name" value="N-terminal domain of ligase-like"/>
    <property type="match status" value="1"/>
</dbReference>
<dbReference type="KEGG" id="gey:QMQ05_09265"/>
<evidence type="ECO:0000313" key="5">
    <source>
        <dbReference type="Proteomes" id="UP001486888"/>
    </source>
</evidence>
<evidence type="ECO:0000256" key="2">
    <source>
        <dbReference type="ARBA" id="ARBA00022598"/>
    </source>
</evidence>
<dbReference type="InterPro" id="IPR000873">
    <property type="entry name" value="AMP-dep_synth/lig_dom"/>
</dbReference>
<reference evidence="4 5" key="1">
    <citation type="submission" date="2023-05" db="EMBL/GenBank/DDBJ databases">
        <title>Glutamicibacter sp. B1, complete genome.</title>
        <authorList>
            <person name="Long Y.H."/>
            <person name="Fang T."/>
            <person name="Li X.Y."/>
        </authorList>
    </citation>
    <scope>NUCLEOTIDE SEQUENCE [LARGE SCALE GENOMIC DNA]</scope>
    <source>
        <strain evidence="4 5">B1</strain>
    </source>
</reference>
<dbReference type="InterPro" id="IPR042099">
    <property type="entry name" value="ANL_N_sf"/>
</dbReference>
<proteinExistence type="inferred from homology"/>
<dbReference type="Proteomes" id="UP001486888">
    <property type="component" value="Chromosome"/>
</dbReference>
<evidence type="ECO:0000313" key="4">
    <source>
        <dbReference type="EMBL" id="XAO44565.1"/>
    </source>
</evidence>
<dbReference type="InterPro" id="IPR045851">
    <property type="entry name" value="AMP-bd_C_sf"/>
</dbReference>
<protein>
    <submittedName>
        <fullName evidence="4">Class I adenylate-forming enzyme family protein</fullName>
    </submittedName>
</protein>
<dbReference type="AlphaFoldDB" id="A0AAU6W9G3"/>
<dbReference type="PANTHER" id="PTHR43201:SF5">
    <property type="entry name" value="MEDIUM-CHAIN ACYL-COA LIGASE ACSF2, MITOCHONDRIAL"/>
    <property type="match status" value="1"/>
</dbReference>
<keyword evidence="2" id="KW-0436">Ligase</keyword>
<dbReference type="EMBL" id="CP125942">
    <property type="protein sequence ID" value="XAO44565.1"/>
    <property type="molecule type" value="Genomic_DNA"/>
</dbReference>
<accession>A0AAU6W9G3</accession>
<dbReference type="Pfam" id="PF00501">
    <property type="entry name" value="AMP-binding"/>
    <property type="match status" value="1"/>
</dbReference>
<dbReference type="PROSITE" id="PS00455">
    <property type="entry name" value="AMP_BINDING"/>
    <property type="match status" value="1"/>
</dbReference>
<dbReference type="GO" id="GO:0031956">
    <property type="term" value="F:medium-chain fatty acid-CoA ligase activity"/>
    <property type="evidence" value="ECO:0007669"/>
    <property type="project" value="TreeGrafter"/>
</dbReference>
<dbReference type="SUPFAM" id="SSF56801">
    <property type="entry name" value="Acetyl-CoA synthetase-like"/>
    <property type="match status" value="1"/>
</dbReference>
<comment type="similarity">
    <text evidence="1">Belongs to the ATP-dependent AMP-binding enzyme family.</text>
</comment>
<organism evidence="4 5">
    <name type="scientific">Glutamicibacter ectropisis</name>
    <dbReference type="NCBI Taxonomy" id="3046593"/>
    <lineage>
        <taxon>Bacteria</taxon>
        <taxon>Bacillati</taxon>
        <taxon>Actinomycetota</taxon>
        <taxon>Actinomycetes</taxon>
        <taxon>Micrococcales</taxon>
        <taxon>Micrococcaceae</taxon>
        <taxon>Glutamicibacter</taxon>
    </lineage>
</organism>